<accession>A0ABM0JXX3</accession>
<feature type="chain" id="PRO_5045862847" evidence="2">
    <location>
        <begin position="25"/>
        <end position="430"/>
    </location>
</feature>
<feature type="coiled-coil region" evidence="1">
    <location>
        <begin position="28"/>
        <end position="62"/>
    </location>
</feature>
<feature type="signal peptide" evidence="2">
    <location>
        <begin position="1"/>
        <end position="24"/>
    </location>
</feature>
<evidence type="ECO:0000313" key="3">
    <source>
        <dbReference type="Proteomes" id="UP000694888"/>
    </source>
</evidence>
<protein>
    <submittedName>
        <fullName evidence="4">Uncharacterized protein LOC101861904</fullName>
    </submittedName>
</protein>
<dbReference type="Proteomes" id="UP000694888">
    <property type="component" value="Unplaced"/>
</dbReference>
<evidence type="ECO:0000256" key="1">
    <source>
        <dbReference type="SAM" id="Coils"/>
    </source>
</evidence>
<evidence type="ECO:0000313" key="4">
    <source>
        <dbReference type="RefSeq" id="XP_005104142.1"/>
    </source>
</evidence>
<dbReference type="RefSeq" id="XP_005104142.1">
    <property type="nucleotide sequence ID" value="XM_005104085.3"/>
</dbReference>
<proteinExistence type="predicted"/>
<name>A0ABM0JXX3_APLCA</name>
<evidence type="ECO:0000256" key="2">
    <source>
        <dbReference type="SAM" id="SignalP"/>
    </source>
</evidence>
<keyword evidence="1" id="KW-0175">Coiled coil</keyword>
<keyword evidence="2" id="KW-0732">Signal</keyword>
<sequence length="430" mass="48025">MTASMFRLSVICVWCSLLFFGSDGSFFLKGKEILLAELESKLDRLENNVERIDGQVQTLQDKEDEETDAAPLYPITFAGASRENTSNGTRFTVSYRHLRNVNVVMEYMLWKITPRNELTGEFEKPYYEIKRVNNLKTLGSDQLLSTNITVQRRGLLSAIPLQLTSEKFRFTFMASLSLNNLDTKDASQYRIPGHHFAVTSPDPLLYWGEENPVLEVTVQGPKRLEVLSSMAITIQYLNEGNSEKEVSEKTCHLKDETDTVCASILRAEYRSSKKIAITIKTSKILPVGVSRISTIKELRGELVTKVELTTLVSIRPLAAAENYPAGVNIVEMLPPVCVSDTCDVSCKIYGEAVYPQLSRGERKEKLTSGLINSTSMTGSSITSTWSLKRRGKDVKAENVTCTGKPSGSDISMSRTMTIIYQDQFTPGPHL</sequence>
<keyword evidence="3" id="KW-1185">Reference proteome</keyword>
<dbReference type="GeneID" id="101861904"/>
<gene>
    <name evidence="4" type="primary">LOC101861904</name>
</gene>
<reference evidence="4" key="1">
    <citation type="submission" date="2025-08" db="UniProtKB">
        <authorList>
            <consortium name="RefSeq"/>
        </authorList>
    </citation>
    <scope>IDENTIFICATION</scope>
</reference>
<organism evidence="3 4">
    <name type="scientific">Aplysia californica</name>
    <name type="common">California sea hare</name>
    <dbReference type="NCBI Taxonomy" id="6500"/>
    <lineage>
        <taxon>Eukaryota</taxon>
        <taxon>Metazoa</taxon>
        <taxon>Spiralia</taxon>
        <taxon>Lophotrochozoa</taxon>
        <taxon>Mollusca</taxon>
        <taxon>Gastropoda</taxon>
        <taxon>Heterobranchia</taxon>
        <taxon>Euthyneura</taxon>
        <taxon>Tectipleura</taxon>
        <taxon>Aplysiida</taxon>
        <taxon>Aplysioidea</taxon>
        <taxon>Aplysiidae</taxon>
        <taxon>Aplysia</taxon>
    </lineage>
</organism>